<name>A0ABP0CGH5_9PEZI</name>
<dbReference type="Gene3D" id="1.10.10.10">
    <property type="entry name" value="Winged helix-like DNA-binding domain superfamily/Winged helix DNA-binding domain"/>
    <property type="match status" value="1"/>
</dbReference>
<dbReference type="Proteomes" id="UP001642405">
    <property type="component" value="Unassembled WGS sequence"/>
</dbReference>
<protein>
    <submittedName>
        <fullName evidence="7">34-kDa subunit of RNA polymerase III (C)</fullName>
    </submittedName>
</protein>
<evidence type="ECO:0000313" key="7">
    <source>
        <dbReference type="EMBL" id="CAK7231068.1"/>
    </source>
</evidence>
<keyword evidence="5" id="KW-0539">Nucleus</keyword>
<comment type="subcellular location">
    <subcellularLocation>
        <location evidence="1">Nucleus</location>
    </subcellularLocation>
</comment>
<evidence type="ECO:0000256" key="1">
    <source>
        <dbReference type="ARBA" id="ARBA00004123"/>
    </source>
</evidence>
<evidence type="ECO:0000256" key="2">
    <source>
        <dbReference type="ARBA" id="ARBA00011038"/>
    </source>
</evidence>
<evidence type="ECO:0000256" key="5">
    <source>
        <dbReference type="ARBA" id="ARBA00023242"/>
    </source>
</evidence>
<dbReference type="PANTHER" id="PTHR12780">
    <property type="entry name" value="RNA POLYMERASE III DNA DIRECTED , 39KD SUBUNIT-RELATED"/>
    <property type="match status" value="1"/>
</dbReference>
<feature type="region of interest" description="Disordered" evidence="6">
    <location>
        <begin position="202"/>
        <end position="291"/>
    </location>
</feature>
<evidence type="ECO:0000256" key="4">
    <source>
        <dbReference type="ARBA" id="ARBA00023163"/>
    </source>
</evidence>
<dbReference type="InterPro" id="IPR036390">
    <property type="entry name" value="WH_DNA-bd_sf"/>
</dbReference>
<feature type="compositionally biased region" description="Low complexity" evidence="6">
    <location>
        <begin position="202"/>
        <end position="216"/>
    </location>
</feature>
<keyword evidence="3" id="KW-0240">DNA-directed RNA polymerase</keyword>
<keyword evidence="4" id="KW-0804">Transcription</keyword>
<organism evidence="7 8">
    <name type="scientific">Sporothrix curviconia</name>
    <dbReference type="NCBI Taxonomy" id="1260050"/>
    <lineage>
        <taxon>Eukaryota</taxon>
        <taxon>Fungi</taxon>
        <taxon>Dikarya</taxon>
        <taxon>Ascomycota</taxon>
        <taxon>Pezizomycotina</taxon>
        <taxon>Sordariomycetes</taxon>
        <taxon>Sordariomycetidae</taxon>
        <taxon>Ophiostomatales</taxon>
        <taxon>Ophiostomataceae</taxon>
        <taxon>Sporothrix</taxon>
    </lineage>
</organism>
<feature type="compositionally biased region" description="Low complexity" evidence="6">
    <location>
        <begin position="230"/>
        <end position="245"/>
    </location>
</feature>
<evidence type="ECO:0000256" key="3">
    <source>
        <dbReference type="ARBA" id="ARBA00022478"/>
    </source>
</evidence>
<feature type="compositionally biased region" description="Basic residues" evidence="6">
    <location>
        <begin position="271"/>
        <end position="291"/>
    </location>
</feature>
<comment type="caution">
    <text evidence="7">The sequence shown here is derived from an EMBL/GenBank/DDBJ whole genome shotgun (WGS) entry which is preliminary data.</text>
</comment>
<proteinExistence type="inferred from homology"/>
<dbReference type="Pfam" id="PF05158">
    <property type="entry name" value="RNA_pol_Rpc34"/>
    <property type="match status" value="1"/>
</dbReference>
<keyword evidence="8" id="KW-1185">Reference proteome</keyword>
<gene>
    <name evidence="7" type="primary">RPC34</name>
    <name evidence="7" type="ORF">SCUCBS95973_007787</name>
</gene>
<dbReference type="InterPro" id="IPR036388">
    <property type="entry name" value="WH-like_DNA-bd_sf"/>
</dbReference>
<dbReference type="InterPro" id="IPR016049">
    <property type="entry name" value="RNA_pol_Rpc34-like"/>
</dbReference>
<evidence type="ECO:0000256" key="6">
    <source>
        <dbReference type="SAM" id="MobiDB-lite"/>
    </source>
</evidence>
<dbReference type="InterPro" id="IPR007832">
    <property type="entry name" value="RNA_pol_Rpc34"/>
</dbReference>
<dbReference type="SUPFAM" id="SSF46785">
    <property type="entry name" value="Winged helix' DNA-binding domain"/>
    <property type="match status" value="1"/>
</dbReference>
<sequence>MSSRAPSEDPSKIELLKDALYQAAVDNGGEGRLWSQQDLIDFDIIPEGNLDLLMKVVQGLCSDFLFKTMNDGRIGLCWRYRPVEDAQKYRTLNQDQIMVYELIDDAGADGIWARSLKHRLNMHESVLKQCIKHLEARGYIRDMKSVENIGKKMYIKATLRPSDRATGGPWYSDGVLDGDFIESLQELVFDAIRNRSTYLSRVRSSTTTTPVTVSASGAGTKLPKKGVVRGGTATPDSAAGSGAAARGRKRTADALSTGNDDLTKSTTNGHGHVHGHHSKHHHGTGSGSTRHRRQILLPMPAGYTEYPTVRRIAELIEQSGVAMNTTLGEADIQQLVDLLVYDGLLEPVRLPRSHEIGYRALNVSRIEEPSSANGGANGADKPEQQRTTPKGAPPPLNNGLTESPCGLCPVFDLCEDGGPVSPANCVYFNRWLGLEEAVEPAAVTVLDEDDFDEE</sequence>
<comment type="similarity">
    <text evidence="2">Belongs to the eukaryotic RPC34/RPC39 RNA polymerase subunit family.</text>
</comment>
<evidence type="ECO:0000313" key="8">
    <source>
        <dbReference type="Proteomes" id="UP001642405"/>
    </source>
</evidence>
<accession>A0ABP0CGH5</accession>
<feature type="region of interest" description="Disordered" evidence="6">
    <location>
        <begin position="368"/>
        <end position="398"/>
    </location>
</feature>
<dbReference type="EMBL" id="CAWUHB010000056">
    <property type="protein sequence ID" value="CAK7231068.1"/>
    <property type="molecule type" value="Genomic_DNA"/>
</dbReference>
<reference evidence="7 8" key="1">
    <citation type="submission" date="2024-01" db="EMBL/GenBank/DDBJ databases">
        <authorList>
            <person name="Allen C."/>
            <person name="Tagirdzhanova G."/>
        </authorList>
    </citation>
    <scope>NUCLEOTIDE SEQUENCE [LARGE SCALE GENOMIC DNA]</scope>
</reference>